<evidence type="ECO:0000259" key="6">
    <source>
        <dbReference type="PROSITE" id="PS51253"/>
    </source>
</evidence>
<accession>A0AAV1J322</accession>
<proteinExistence type="predicted"/>
<evidence type="ECO:0000259" key="5">
    <source>
        <dbReference type="PROSITE" id="PS50960"/>
    </source>
</evidence>
<sequence>MSKRCRKRLIEEKHEKRGGEFETRSEYRKIFQKQYVQVVLYTRGTGNYGASGVANVNEDIQKRCLRMNPYCARKLRRINKKGRSYDLNNMAKAVTAVDKGMSQRRASILYNIPRSTLGYRLNHRHKNPELTPEEENLIEEWIGNCGSDFPTKEDIINQAAKIFREKNKNISFENGSKWFNLFLRRYPDICLRPDTSGSDTE</sequence>
<reference evidence="7 8" key="1">
    <citation type="submission" date="2023-11" db="EMBL/GenBank/DDBJ databases">
        <authorList>
            <person name="Okamura Y."/>
        </authorList>
    </citation>
    <scope>NUCLEOTIDE SEQUENCE [LARGE SCALE GENOMIC DNA]</scope>
</reference>
<dbReference type="AlphaFoldDB" id="A0AAV1J322"/>
<gene>
    <name evidence="7" type="ORF">LNINA_LOCUS3667</name>
</gene>
<dbReference type="Pfam" id="PF03221">
    <property type="entry name" value="HTH_Tnp_Tc5"/>
    <property type="match status" value="1"/>
</dbReference>
<dbReference type="Gene3D" id="1.10.10.60">
    <property type="entry name" value="Homeodomain-like"/>
    <property type="match status" value="1"/>
</dbReference>
<feature type="DNA-binding region" description="H-T-H motif" evidence="4">
    <location>
        <begin position="103"/>
        <end position="123"/>
    </location>
</feature>
<comment type="caution">
    <text evidence="7">The sequence shown here is derived from an EMBL/GenBank/DDBJ whole genome shotgun (WGS) entry which is preliminary data.</text>
</comment>
<dbReference type="InterPro" id="IPR006600">
    <property type="entry name" value="HTH_CenpB_DNA-bd_dom"/>
</dbReference>
<evidence type="ECO:0000256" key="4">
    <source>
        <dbReference type="PROSITE-ProRule" id="PRU00320"/>
    </source>
</evidence>
<evidence type="ECO:0000256" key="1">
    <source>
        <dbReference type="ARBA" id="ARBA00004123"/>
    </source>
</evidence>
<evidence type="ECO:0000313" key="8">
    <source>
        <dbReference type="Proteomes" id="UP001497472"/>
    </source>
</evidence>
<dbReference type="InterPro" id="IPR007889">
    <property type="entry name" value="HTH_Psq"/>
</dbReference>
<dbReference type="GO" id="GO:0003677">
    <property type="term" value="F:DNA binding"/>
    <property type="evidence" value="ECO:0007669"/>
    <property type="project" value="UniProtKB-UniRule"/>
</dbReference>
<name>A0AAV1J322_9NEOP</name>
<protein>
    <recommendedName>
        <fullName evidence="9">HTH CENPB-type domain-containing protein</fullName>
    </recommendedName>
</protein>
<keyword evidence="2 4" id="KW-0238">DNA-binding</keyword>
<evidence type="ECO:0008006" key="9">
    <source>
        <dbReference type="Google" id="ProtNLM"/>
    </source>
</evidence>
<comment type="subcellular location">
    <subcellularLocation>
        <location evidence="1 4">Nucleus</location>
    </subcellularLocation>
</comment>
<feature type="domain" description="HTH CENPB-type" evidence="6">
    <location>
        <begin position="122"/>
        <end position="192"/>
    </location>
</feature>
<organism evidence="7 8">
    <name type="scientific">Leptosia nina</name>
    <dbReference type="NCBI Taxonomy" id="320188"/>
    <lineage>
        <taxon>Eukaryota</taxon>
        <taxon>Metazoa</taxon>
        <taxon>Ecdysozoa</taxon>
        <taxon>Arthropoda</taxon>
        <taxon>Hexapoda</taxon>
        <taxon>Insecta</taxon>
        <taxon>Pterygota</taxon>
        <taxon>Neoptera</taxon>
        <taxon>Endopterygota</taxon>
        <taxon>Lepidoptera</taxon>
        <taxon>Glossata</taxon>
        <taxon>Ditrysia</taxon>
        <taxon>Papilionoidea</taxon>
        <taxon>Pieridae</taxon>
        <taxon>Pierinae</taxon>
        <taxon>Leptosia</taxon>
    </lineage>
</organism>
<keyword evidence="3 4" id="KW-0539">Nucleus</keyword>
<evidence type="ECO:0000256" key="3">
    <source>
        <dbReference type="ARBA" id="ARBA00023242"/>
    </source>
</evidence>
<dbReference type="PROSITE" id="PS50960">
    <property type="entry name" value="HTH_PSQ"/>
    <property type="match status" value="1"/>
</dbReference>
<feature type="domain" description="HTH psq-type" evidence="5">
    <location>
        <begin position="76"/>
        <end position="127"/>
    </location>
</feature>
<dbReference type="GO" id="GO:0005634">
    <property type="term" value="C:nucleus"/>
    <property type="evidence" value="ECO:0007669"/>
    <property type="project" value="UniProtKB-SubCell"/>
</dbReference>
<dbReference type="Pfam" id="PF05225">
    <property type="entry name" value="HTH_psq"/>
    <property type="match status" value="1"/>
</dbReference>
<dbReference type="SUPFAM" id="SSF46689">
    <property type="entry name" value="Homeodomain-like"/>
    <property type="match status" value="1"/>
</dbReference>
<dbReference type="EMBL" id="CAVLEF010000005">
    <property type="protein sequence ID" value="CAK1543877.1"/>
    <property type="molecule type" value="Genomic_DNA"/>
</dbReference>
<evidence type="ECO:0000313" key="7">
    <source>
        <dbReference type="EMBL" id="CAK1543877.1"/>
    </source>
</evidence>
<keyword evidence="8" id="KW-1185">Reference proteome</keyword>
<dbReference type="PROSITE" id="PS51253">
    <property type="entry name" value="HTH_CENPB"/>
    <property type="match status" value="1"/>
</dbReference>
<dbReference type="InterPro" id="IPR009057">
    <property type="entry name" value="Homeodomain-like_sf"/>
</dbReference>
<evidence type="ECO:0000256" key="2">
    <source>
        <dbReference type="ARBA" id="ARBA00023125"/>
    </source>
</evidence>
<dbReference type="Proteomes" id="UP001497472">
    <property type="component" value="Unassembled WGS sequence"/>
</dbReference>